<accession>A0ABR3EPZ5</accession>
<name>A0ABR3EPZ5_9AGAR</name>
<gene>
    <name evidence="2" type="ORF">V5O48_017086</name>
</gene>
<evidence type="ECO:0000313" key="3">
    <source>
        <dbReference type="Proteomes" id="UP001465976"/>
    </source>
</evidence>
<dbReference type="EMBL" id="JBAHYK010002500">
    <property type="protein sequence ID" value="KAL0564950.1"/>
    <property type="molecule type" value="Genomic_DNA"/>
</dbReference>
<reference evidence="2 3" key="1">
    <citation type="submission" date="2024-02" db="EMBL/GenBank/DDBJ databases">
        <title>A draft genome for the cacao thread blight pathogen Marasmius crinis-equi.</title>
        <authorList>
            <person name="Cohen S.P."/>
            <person name="Baruah I.K."/>
            <person name="Amoako-Attah I."/>
            <person name="Bukari Y."/>
            <person name="Meinhardt L.W."/>
            <person name="Bailey B.A."/>
        </authorList>
    </citation>
    <scope>NUCLEOTIDE SEQUENCE [LARGE SCALE GENOMIC DNA]</scope>
    <source>
        <strain evidence="2 3">GH-76</strain>
    </source>
</reference>
<evidence type="ECO:0000313" key="2">
    <source>
        <dbReference type="EMBL" id="KAL0564950.1"/>
    </source>
</evidence>
<evidence type="ECO:0000256" key="1">
    <source>
        <dbReference type="SAM" id="MobiDB-lite"/>
    </source>
</evidence>
<dbReference type="Gene3D" id="3.40.970.10">
    <property type="entry name" value="Ribonuclease H1, N-terminal domain"/>
    <property type="match status" value="1"/>
</dbReference>
<organism evidence="2 3">
    <name type="scientific">Marasmius crinis-equi</name>
    <dbReference type="NCBI Taxonomy" id="585013"/>
    <lineage>
        <taxon>Eukaryota</taxon>
        <taxon>Fungi</taxon>
        <taxon>Dikarya</taxon>
        <taxon>Basidiomycota</taxon>
        <taxon>Agaricomycotina</taxon>
        <taxon>Agaricomycetes</taxon>
        <taxon>Agaricomycetidae</taxon>
        <taxon>Agaricales</taxon>
        <taxon>Marasmiineae</taxon>
        <taxon>Marasmiaceae</taxon>
        <taxon>Marasmius</taxon>
    </lineage>
</organism>
<comment type="caution">
    <text evidence="2">The sequence shown here is derived from an EMBL/GenBank/DDBJ whole genome shotgun (WGS) entry which is preliminary data.</text>
</comment>
<dbReference type="InterPro" id="IPR037056">
    <property type="entry name" value="RNase_H1_N_sf"/>
</dbReference>
<feature type="non-terminal residue" evidence="2">
    <location>
        <position position="259"/>
    </location>
</feature>
<protein>
    <submittedName>
        <fullName evidence="2">Uncharacterized protein</fullName>
    </submittedName>
</protein>
<sequence>MSTEVEKIHRVFPITNHSLGTTIVKTTVEQHRGWVITMITELQGVHPDTWAEHLASAEAELASDGFTTSGGTPQAVSTQLPLGGNLDDATGSITSHLTGVSIGISLTDHLGSEPDVSDTLSAFGSGTSGEAGDPEDLPVASTHTATDTPPLVPNSVTPNLFNGVPDPTAIRRPVNAAGGSKFYVVFVRRQVGIVQDDWPLVRRLVDGVSGGTQQCYKNFDSALLDYYRAWKGVHPNGWVPKYVPAATESRDELAGLVLE</sequence>
<keyword evidence="3" id="KW-1185">Reference proteome</keyword>
<proteinExistence type="predicted"/>
<feature type="region of interest" description="Disordered" evidence="1">
    <location>
        <begin position="117"/>
        <end position="155"/>
    </location>
</feature>
<dbReference type="Proteomes" id="UP001465976">
    <property type="component" value="Unassembled WGS sequence"/>
</dbReference>